<keyword evidence="2" id="KW-0732">Signal</keyword>
<feature type="signal peptide" evidence="2">
    <location>
        <begin position="1"/>
        <end position="24"/>
    </location>
</feature>
<evidence type="ECO:0008006" key="5">
    <source>
        <dbReference type="Google" id="ProtNLM"/>
    </source>
</evidence>
<organism evidence="3 4">
    <name type="scientific">Streptacidiphilus cavernicola</name>
    <dbReference type="NCBI Taxonomy" id="3342716"/>
    <lineage>
        <taxon>Bacteria</taxon>
        <taxon>Bacillati</taxon>
        <taxon>Actinomycetota</taxon>
        <taxon>Actinomycetes</taxon>
        <taxon>Kitasatosporales</taxon>
        <taxon>Streptomycetaceae</taxon>
        <taxon>Streptacidiphilus</taxon>
    </lineage>
</organism>
<keyword evidence="4" id="KW-1185">Reference proteome</keyword>
<comment type="caution">
    <text evidence="3">The sequence shown here is derived from an EMBL/GenBank/DDBJ whole genome shotgun (WGS) entry which is preliminary data.</text>
</comment>
<protein>
    <recommendedName>
        <fullName evidence="5">Secreted protein</fullName>
    </recommendedName>
</protein>
<feature type="chain" id="PRO_5046712454" description="Secreted protein" evidence="2">
    <location>
        <begin position="25"/>
        <end position="314"/>
    </location>
</feature>
<reference evidence="3 4" key="1">
    <citation type="submission" date="2024-09" db="EMBL/GenBank/DDBJ databases">
        <authorList>
            <person name="Lee S.D."/>
        </authorList>
    </citation>
    <scope>NUCLEOTIDE SEQUENCE [LARGE SCALE GENOMIC DNA]</scope>
    <source>
        <strain evidence="3 4">N1-5</strain>
    </source>
</reference>
<feature type="region of interest" description="Disordered" evidence="1">
    <location>
        <begin position="27"/>
        <end position="58"/>
    </location>
</feature>
<gene>
    <name evidence="3" type="ORF">ACEZDJ_10560</name>
</gene>
<name>A0ABV6UJU4_9ACTN</name>
<evidence type="ECO:0000256" key="2">
    <source>
        <dbReference type="SAM" id="SignalP"/>
    </source>
</evidence>
<proteinExistence type="predicted"/>
<dbReference type="EMBL" id="JBHEZZ010000004">
    <property type="protein sequence ID" value="MFC1401730.1"/>
    <property type="molecule type" value="Genomic_DNA"/>
</dbReference>
<evidence type="ECO:0000313" key="4">
    <source>
        <dbReference type="Proteomes" id="UP001592528"/>
    </source>
</evidence>
<sequence>MSDHRWSPIARLVPAVGLLLAACAAQPTTSGPPADRTPAVAPQAVPAAESPAPAAADGPTVTAAGLAVTAGGYWLESVGEQPTGAVRSLDYLFRVLAPDGSAVTTFRGGPDTARAYLVRSDLTGFRRVVPADLGEGVWSAPLGEVDPGRWRVYLAFAPSSSRLPPGRSAELLLGRALQVPGAWETSPLDPPSDTASVDGYTLRLSGSPAAGQPVLLRLAVDAPAGSDPLRPLDGAPAQLTAVHPGDLALVPFTPLPGRGIAFRGTFPEAGDWRLFVQFRTARQGAAAAAVAGTGTGTAAGFDDHTAVLTVTVRP</sequence>
<accession>A0ABV6UJU4</accession>
<dbReference type="PROSITE" id="PS51257">
    <property type="entry name" value="PROKAR_LIPOPROTEIN"/>
    <property type="match status" value="1"/>
</dbReference>
<feature type="compositionally biased region" description="Low complexity" evidence="1">
    <location>
        <begin position="38"/>
        <end position="58"/>
    </location>
</feature>
<dbReference type="RefSeq" id="WP_051726282.1">
    <property type="nucleotide sequence ID" value="NZ_JBHEZZ010000004.1"/>
</dbReference>
<evidence type="ECO:0000256" key="1">
    <source>
        <dbReference type="SAM" id="MobiDB-lite"/>
    </source>
</evidence>
<dbReference type="Proteomes" id="UP001592528">
    <property type="component" value="Unassembled WGS sequence"/>
</dbReference>
<evidence type="ECO:0000313" key="3">
    <source>
        <dbReference type="EMBL" id="MFC1401730.1"/>
    </source>
</evidence>